<protein>
    <recommendedName>
        <fullName evidence="2">TLDc domain-containing protein</fullName>
    </recommendedName>
</protein>
<dbReference type="Proteomes" id="UP000018888">
    <property type="component" value="Unassembled WGS sequence"/>
</dbReference>
<comment type="caution">
    <text evidence="3">The sequence shown here is derived from an EMBL/GenBank/DDBJ whole genome shotgun (WGS) entry which is preliminary data.</text>
</comment>
<dbReference type="Pfam" id="PF07534">
    <property type="entry name" value="TLD"/>
    <property type="match status" value="1"/>
</dbReference>
<dbReference type="EMBL" id="AUPC02000076">
    <property type="protein sequence ID" value="POG74032.1"/>
    <property type="molecule type" value="Genomic_DNA"/>
</dbReference>
<keyword evidence="4" id="KW-1185">Reference proteome</keyword>
<evidence type="ECO:0000313" key="4">
    <source>
        <dbReference type="Proteomes" id="UP000018888"/>
    </source>
</evidence>
<accession>A0A2P4Q8T2</accession>
<dbReference type="VEuPathDB" id="FungiDB:RhiirFUN_021238"/>
<evidence type="ECO:0000256" key="1">
    <source>
        <dbReference type="SAM" id="SignalP"/>
    </source>
</evidence>
<organism evidence="3 4">
    <name type="scientific">Rhizophagus irregularis (strain DAOM 181602 / DAOM 197198 / MUCL 43194)</name>
    <name type="common">Arbuscular mycorrhizal fungus</name>
    <name type="synonym">Glomus intraradices</name>
    <dbReference type="NCBI Taxonomy" id="747089"/>
    <lineage>
        <taxon>Eukaryota</taxon>
        <taxon>Fungi</taxon>
        <taxon>Fungi incertae sedis</taxon>
        <taxon>Mucoromycota</taxon>
        <taxon>Glomeromycotina</taxon>
        <taxon>Glomeromycetes</taxon>
        <taxon>Glomerales</taxon>
        <taxon>Glomeraceae</taxon>
        <taxon>Rhizophagus</taxon>
    </lineage>
</organism>
<feature type="chain" id="PRO_5015160381" description="TLDc domain-containing protein" evidence="1">
    <location>
        <begin position="23"/>
        <end position="285"/>
    </location>
</feature>
<reference evidence="3 4" key="2">
    <citation type="journal article" date="2018" name="New Phytol.">
        <title>High intraspecific genome diversity in the model arbuscular mycorrhizal symbiont Rhizophagus irregularis.</title>
        <authorList>
            <person name="Chen E.C.H."/>
            <person name="Morin E."/>
            <person name="Beaudet D."/>
            <person name="Noel J."/>
            <person name="Yildirir G."/>
            <person name="Ndikumana S."/>
            <person name="Charron P."/>
            <person name="St-Onge C."/>
            <person name="Giorgi J."/>
            <person name="Kruger M."/>
            <person name="Marton T."/>
            <person name="Ropars J."/>
            <person name="Grigoriev I.V."/>
            <person name="Hainaut M."/>
            <person name="Henrissat B."/>
            <person name="Roux C."/>
            <person name="Martin F."/>
            <person name="Corradi N."/>
        </authorList>
    </citation>
    <scope>NUCLEOTIDE SEQUENCE [LARGE SCALE GENOMIC DNA]</scope>
    <source>
        <strain evidence="3 4">DAOM 197198</strain>
    </source>
</reference>
<keyword evidence="1" id="KW-0732">Signal</keyword>
<dbReference type="AlphaFoldDB" id="A0A2P4Q8T2"/>
<sequence length="285" mass="33037">MGALNDNIILLLFINILEIKMGLMNIQTVNHPIKFSFNSFDPKLTFSRSTFSCFVIKKEYEVLHKYSFLRSTLSKLATEKWKELSDDARRVYLNFSSDAIEYNSYKTSWIEMKNQFHYNEKNIPYNFNLIYRASRDCNTVAAFHTKCDNKGVTIVIVKITNSEQIVGGYNPLYWDSRNAWESTYDSLLFSFIDKNDLQNAKVSYSNDNQYSIRNCPSVSPAFGGSIDLFFNNNEWCSNSIQNSSVSSYPEVGMPARFKADDFEVTELLVLDSHFNLISALDKYWF</sequence>
<dbReference type="VEuPathDB" id="FungiDB:RhiirFUN_002845"/>
<dbReference type="PROSITE" id="PS51886">
    <property type="entry name" value="TLDC"/>
    <property type="match status" value="1"/>
</dbReference>
<evidence type="ECO:0000313" key="3">
    <source>
        <dbReference type="EMBL" id="POG74032.1"/>
    </source>
</evidence>
<gene>
    <name evidence="3" type="ORF">GLOIN_2v1873943</name>
</gene>
<proteinExistence type="predicted"/>
<dbReference type="InterPro" id="IPR006571">
    <property type="entry name" value="TLDc_dom"/>
</dbReference>
<name>A0A2P4Q8T2_RHIID</name>
<feature type="signal peptide" evidence="1">
    <location>
        <begin position="1"/>
        <end position="22"/>
    </location>
</feature>
<reference evidence="3 4" key="1">
    <citation type="journal article" date="2013" name="Proc. Natl. Acad. Sci. U.S.A.">
        <title>Genome of an arbuscular mycorrhizal fungus provides insight into the oldest plant symbiosis.</title>
        <authorList>
            <person name="Tisserant E."/>
            <person name="Malbreil M."/>
            <person name="Kuo A."/>
            <person name="Kohler A."/>
            <person name="Symeonidi A."/>
            <person name="Balestrini R."/>
            <person name="Charron P."/>
            <person name="Duensing N."/>
            <person name="Frei Dit Frey N."/>
            <person name="Gianinazzi-Pearson V."/>
            <person name="Gilbert L.B."/>
            <person name="Handa Y."/>
            <person name="Herr J.R."/>
            <person name="Hijri M."/>
            <person name="Koul R."/>
            <person name="Kawaguchi M."/>
            <person name="Krajinski F."/>
            <person name="Lammers P.J."/>
            <person name="Masclaux F.G."/>
            <person name="Murat C."/>
            <person name="Morin E."/>
            <person name="Ndikumana S."/>
            <person name="Pagni M."/>
            <person name="Petitpierre D."/>
            <person name="Requena N."/>
            <person name="Rosikiewicz P."/>
            <person name="Riley R."/>
            <person name="Saito K."/>
            <person name="San Clemente H."/>
            <person name="Shapiro H."/>
            <person name="van Tuinen D."/>
            <person name="Becard G."/>
            <person name="Bonfante P."/>
            <person name="Paszkowski U."/>
            <person name="Shachar-Hill Y.Y."/>
            <person name="Tuskan G.A."/>
            <person name="Young P.W."/>
            <person name="Sanders I.R."/>
            <person name="Henrissat B."/>
            <person name="Rensing S.A."/>
            <person name="Grigoriev I.V."/>
            <person name="Corradi N."/>
            <person name="Roux C."/>
            <person name="Martin F."/>
        </authorList>
    </citation>
    <scope>NUCLEOTIDE SEQUENCE [LARGE SCALE GENOMIC DNA]</scope>
    <source>
        <strain evidence="3 4">DAOM 197198</strain>
    </source>
</reference>
<evidence type="ECO:0000259" key="2">
    <source>
        <dbReference type="PROSITE" id="PS51886"/>
    </source>
</evidence>
<feature type="domain" description="TLDc" evidence="2">
    <location>
        <begin position="99"/>
        <end position="268"/>
    </location>
</feature>